<organism evidence="1 2">
    <name type="scientific">Candidatus Litorirhabdus singularis</name>
    <dbReference type="NCBI Taxonomy" id="2518993"/>
    <lineage>
        <taxon>Bacteria</taxon>
        <taxon>Pseudomonadati</taxon>
        <taxon>Pseudomonadota</taxon>
        <taxon>Gammaproteobacteria</taxon>
        <taxon>Cellvibrionales</taxon>
        <taxon>Halieaceae</taxon>
        <taxon>Candidatus Litorirhabdus</taxon>
    </lineage>
</organism>
<evidence type="ECO:0000313" key="2">
    <source>
        <dbReference type="Proteomes" id="UP001143362"/>
    </source>
</evidence>
<dbReference type="RefSeq" id="WP_279244788.1">
    <property type="nucleotide sequence ID" value="NZ_SHNN01000001.1"/>
</dbReference>
<dbReference type="Proteomes" id="UP001143362">
    <property type="component" value="Unassembled WGS sequence"/>
</dbReference>
<evidence type="ECO:0000313" key="1">
    <source>
        <dbReference type="EMBL" id="MCX2980813.1"/>
    </source>
</evidence>
<gene>
    <name evidence="1" type="ORF">EYC98_07970</name>
</gene>
<accession>A0ABT3TES4</accession>
<comment type="caution">
    <text evidence="1">The sequence shown here is derived from an EMBL/GenBank/DDBJ whole genome shotgun (WGS) entry which is preliminary data.</text>
</comment>
<reference evidence="1" key="1">
    <citation type="submission" date="2019-02" db="EMBL/GenBank/DDBJ databases">
        <authorList>
            <person name="Li S.-H."/>
        </authorList>
    </citation>
    <scope>NUCLEOTIDE SEQUENCE</scope>
    <source>
        <strain evidence="1">IMCC14734</strain>
    </source>
</reference>
<sequence>MIEDVRNRLLPRLQLLIQYLEKTEDSAALPFFQSLQASLVAANSEVELQELFLILATAAFQPFTLDSTAALLVDEVLALAEQVAHTLSAASDSPH</sequence>
<proteinExistence type="predicted"/>
<name>A0ABT3TES4_9GAMM</name>
<dbReference type="EMBL" id="SHNN01000001">
    <property type="protein sequence ID" value="MCX2980813.1"/>
    <property type="molecule type" value="Genomic_DNA"/>
</dbReference>
<keyword evidence="2" id="KW-1185">Reference proteome</keyword>
<protein>
    <submittedName>
        <fullName evidence="1">Uncharacterized protein</fullName>
    </submittedName>
</protein>